<gene>
    <name evidence="6" type="ORF">C1G86_0652</name>
    <name evidence="5" type="ORF">C1G87_0657</name>
    <name evidence="4" type="ORF">Dm11a5_0624</name>
</gene>
<feature type="compositionally biased region" description="Polar residues" evidence="2">
    <location>
        <begin position="51"/>
        <end position="60"/>
    </location>
</feature>
<dbReference type="SUPFAM" id="SSF53323">
    <property type="entry name" value="Pyruvate-ferredoxin oxidoreductase, PFOR, domain III"/>
    <property type="match status" value="1"/>
</dbReference>
<dbReference type="AlphaFoldDB" id="A0A142V9D5"/>
<dbReference type="NCBIfam" id="TIGR02175">
    <property type="entry name" value="PorC_KorC"/>
    <property type="match status" value="1"/>
</dbReference>
<feature type="domain" description="Pyruvate/ketoisovalerate oxidoreductase catalytic" evidence="3">
    <location>
        <begin position="13"/>
        <end position="180"/>
    </location>
</feature>
<dbReference type="InterPro" id="IPR019752">
    <property type="entry name" value="Pyrv/ketoisovalerate_OxRed_cat"/>
</dbReference>
<evidence type="ECO:0000313" key="5">
    <source>
        <dbReference type="EMBL" id="RAL69615.1"/>
    </source>
</evidence>
<dbReference type="EMBL" id="CP011127">
    <property type="protein sequence ID" value="AMU86450.1"/>
    <property type="molecule type" value="Genomic_DNA"/>
</dbReference>
<dbReference type="PATRIC" id="fig|61435.13.peg.655"/>
<dbReference type="EMBL" id="QGLC01000009">
    <property type="protein sequence ID" value="RAL69615.1"/>
    <property type="molecule type" value="Genomic_DNA"/>
</dbReference>
<dbReference type="Pfam" id="PF01558">
    <property type="entry name" value="POR"/>
    <property type="match status" value="1"/>
</dbReference>
<dbReference type="InterPro" id="IPR051626">
    <property type="entry name" value="Oxidoreductase_gamma_subunit"/>
</dbReference>
<dbReference type="Proteomes" id="UP000248786">
    <property type="component" value="Unassembled WGS sequence"/>
</dbReference>
<evidence type="ECO:0000313" key="6">
    <source>
        <dbReference type="EMBL" id="RAL70937.1"/>
    </source>
</evidence>
<evidence type="ECO:0000313" key="9">
    <source>
        <dbReference type="Proteomes" id="UP000249146"/>
    </source>
</evidence>
<reference evidence="4 7" key="1">
    <citation type="submission" date="2015-03" db="EMBL/GenBank/DDBJ databases">
        <title>Genomic characterization of Dehalococcoides mccartyi strain 11a5, an unusal plasmid-containing chloroethene dechlorinator.</title>
        <authorList>
            <person name="Zhao S."/>
            <person name="Ding C."/>
            <person name="He J."/>
        </authorList>
    </citation>
    <scope>NUCLEOTIDE SEQUENCE [LARGE SCALE GENOMIC DNA]</scope>
    <source>
        <strain evidence="4 7">11a5</strain>
    </source>
</reference>
<sequence length="190" mass="20479">MKHFIEIRWHGRGGQGAVTSAELIAQAAIGKGKYAQAFPSFGPERRGAPVQSFNRISDNNPIRERSGINQPDIVVVLDPSLVIIGNVISGLKDGGTLIINTTKPLEHFASQYGDRWKVATVDATAIAKEVLGVNIVNTTMLGALIKATGLADMEAFEEPLKHRFGKLAAKNMAAMKKAFEETVVKELKVG</sequence>
<name>A0A142V9D5_9CHLR</name>
<dbReference type="Proteomes" id="UP000076394">
    <property type="component" value="Chromosome"/>
</dbReference>
<proteinExistence type="predicted"/>
<dbReference type="GO" id="GO:0019164">
    <property type="term" value="F:pyruvate synthase activity"/>
    <property type="evidence" value="ECO:0007669"/>
    <property type="project" value="UniProtKB-EC"/>
</dbReference>
<dbReference type="InterPro" id="IPR002869">
    <property type="entry name" value="Pyrv_flavodox_OxRed_cen"/>
</dbReference>
<keyword evidence="4" id="KW-0670">Pyruvate</keyword>
<dbReference type="EC" id="1.2.7.1" evidence="5"/>
<evidence type="ECO:0000313" key="7">
    <source>
        <dbReference type="Proteomes" id="UP000076394"/>
    </source>
</evidence>
<dbReference type="Gene3D" id="3.40.920.10">
    <property type="entry name" value="Pyruvate-ferredoxin oxidoreductase, PFOR, domain III"/>
    <property type="match status" value="1"/>
</dbReference>
<evidence type="ECO:0000256" key="2">
    <source>
        <dbReference type="SAM" id="MobiDB-lite"/>
    </source>
</evidence>
<dbReference type="PANTHER" id="PTHR43366:SF1">
    <property type="entry name" value="PYRUVATE SYNTHASE SUBUNIT PORC"/>
    <property type="match status" value="1"/>
</dbReference>
<protein>
    <submittedName>
        <fullName evidence="4">Pyruvate ferredoxin oxidoreductase, gamma subunit</fullName>
    </submittedName>
    <submittedName>
        <fullName evidence="5">Pyruvate:ferredoxin oxidoreductase, gamma subunit</fullName>
        <ecNumber evidence="5">1.2.7.1</ecNumber>
    </submittedName>
</protein>
<dbReference type="OMA" id="WHSRAGQ"/>
<reference evidence="8 9" key="2">
    <citation type="submission" date="2018-05" db="EMBL/GenBank/DDBJ databases">
        <title>Draft genome sequences of Dehalococcoides mccartyi strains RC and KS.</title>
        <authorList>
            <person name="Higgins S.A."/>
            <person name="Padilla-Crespo E."/>
            <person name="Loeffler F.E."/>
        </authorList>
    </citation>
    <scope>NUCLEOTIDE SEQUENCE [LARGE SCALE GENOMIC DNA]</scope>
    <source>
        <strain evidence="6 8">KS</strain>
        <strain evidence="5 9">RC</strain>
    </source>
</reference>
<organism evidence="4 7">
    <name type="scientific">Dehalococcoides mccartyi</name>
    <dbReference type="NCBI Taxonomy" id="61435"/>
    <lineage>
        <taxon>Bacteria</taxon>
        <taxon>Bacillati</taxon>
        <taxon>Chloroflexota</taxon>
        <taxon>Dehalococcoidia</taxon>
        <taxon>Dehalococcoidales</taxon>
        <taxon>Dehalococcoidaceae</taxon>
        <taxon>Dehalococcoides</taxon>
    </lineage>
</organism>
<evidence type="ECO:0000313" key="4">
    <source>
        <dbReference type="EMBL" id="AMU86450.1"/>
    </source>
</evidence>
<dbReference type="PANTHER" id="PTHR43366">
    <property type="entry name" value="PYRUVATE SYNTHASE SUBUNIT PORC"/>
    <property type="match status" value="1"/>
</dbReference>
<accession>A0A142V9D5</accession>
<dbReference type="RefSeq" id="WP_011309194.1">
    <property type="nucleotide sequence ID" value="NZ_AP024514.1"/>
</dbReference>
<evidence type="ECO:0000313" key="8">
    <source>
        <dbReference type="Proteomes" id="UP000248786"/>
    </source>
</evidence>
<evidence type="ECO:0000259" key="3">
    <source>
        <dbReference type="Pfam" id="PF01558"/>
    </source>
</evidence>
<dbReference type="EMBL" id="QGLD01000008">
    <property type="protein sequence ID" value="RAL70937.1"/>
    <property type="molecule type" value="Genomic_DNA"/>
</dbReference>
<dbReference type="OrthoDB" id="9794954at2"/>
<keyword evidence="1 5" id="KW-0560">Oxidoreductase</keyword>
<dbReference type="Proteomes" id="UP000249146">
    <property type="component" value="Unassembled WGS sequence"/>
</dbReference>
<feature type="region of interest" description="Disordered" evidence="2">
    <location>
        <begin position="45"/>
        <end position="64"/>
    </location>
</feature>
<evidence type="ECO:0000256" key="1">
    <source>
        <dbReference type="ARBA" id="ARBA00023002"/>
    </source>
</evidence>
<dbReference type="InterPro" id="IPR011894">
    <property type="entry name" value="PorC_KorC"/>
</dbReference>